<dbReference type="InterPro" id="IPR055411">
    <property type="entry name" value="LRR_FXL15/At3g58940/PEG3-like"/>
</dbReference>
<dbReference type="Gene3D" id="3.80.10.10">
    <property type="entry name" value="Ribonuclease Inhibitor"/>
    <property type="match status" value="1"/>
</dbReference>
<dbReference type="InterPro" id="IPR001810">
    <property type="entry name" value="F-box_dom"/>
</dbReference>
<dbReference type="PANTHER" id="PTHR31639">
    <property type="entry name" value="F-BOX PROTEIN-LIKE"/>
    <property type="match status" value="1"/>
</dbReference>
<dbReference type="PANTHER" id="PTHR31639:SF328">
    <property type="entry name" value="F-BOX DOMAIN-CONTAINING PROTEIN"/>
    <property type="match status" value="1"/>
</dbReference>
<evidence type="ECO:0000259" key="1">
    <source>
        <dbReference type="PROSITE" id="PS50181"/>
    </source>
</evidence>
<dbReference type="Pfam" id="PF24758">
    <property type="entry name" value="LRR_At5g56370"/>
    <property type="match status" value="1"/>
</dbReference>
<dbReference type="InterPro" id="IPR032675">
    <property type="entry name" value="LRR_dom_sf"/>
</dbReference>
<protein>
    <recommendedName>
        <fullName evidence="1">F-box domain-containing protein</fullName>
    </recommendedName>
</protein>
<comment type="caution">
    <text evidence="2">The sequence shown here is derived from an EMBL/GenBank/DDBJ whole genome shotgun (WGS) entry which is preliminary data.</text>
</comment>
<name>A0A2G2VDR9_CAPBA</name>
<dbReference type="PROSITE" id="PS50181">
    <property type="entry name" value="FBOX"/>
    <property type="match status" value="1"/>
</dbReference>
<dbReference type="Proteomes" id="UP000224567">
    <property type="component" value="Unassembled WGS sequence"/>
</dbReference>
<reference evidence="3" key="2">
    <citation type="journal article" date="2017" name="J. Anim. Genet.">
        <title>Multiple reference genome sequences of hot pepper reveal the massive evolution of plant disease resistance genes by retroduplication.</title>
        <authorList>
            <person name="Kim S."/>
            <person name="Park J."/>
            <person name="Yeom S.-I."/>
            <person name="Kim Y.-M."/>
            <person name="Seo E."/>
            <person name="Kim K.-T."/>
            <person name="Kim M.-S."/>
            <person name="Lee J.M."/>
            <person name="Cheong K."/>
            <person name="Shin H.-S."/>
            <person name="Kim S.-B."/>
            <person name="Han K."/>
            <person name="Lee J."/>
            <person name="Park M."/>
            <person name="Lee H.-A."/>
            <person name="Lee H.-Y."/>
            <person name="Lee Y."/>
            <person name="Oh S."/>
            <person name="Lee J.H."/>
            <person name="Choi E."/>
            <person name="Choi E."/>
            <person name="Lee S.E."/>
            <person name="Jeon J."/>
            <person name="Kim H."/>
            <person name="Choi G."/>
            <person name="Song H."/>
            <person name="Lee J."/>
            <person name="Lee S.-C."/>
            <person name="Kwon J.-K."/>
            <person name="Lee H.-Y."/>
            <person name="Koo N."/>
            <person name="Hong Y."/>
            <person name="Kim R.W."/>
            <person name="Kang W.-H."/>
            <person name="Huh J.H."/>
            <person name="Kang B.-C."/>
            <person name="Yang T.-J."/>
            <person name="Lee Y.-H."/>
            <person name="Bennetzen J.L."/>
            <person name="Choi D."/>
        </authorList>
    </citation>
    <scope>NUCLEOTIDE SEQUENCE [LARGE SCALE GENOMIC DNA]</scope>
    <source>
        <strain evidence="3">cv. PBC81</strain>
    </source>
</reference>
<evidence type="ECO:0000313" key="3">
    <source>
        <dbReference type="Proteomes" id="UP000224567"/>
    </source>
</evidence>
<dbReference type="STRING" id="33114.A0A2G2VDR9"/>
<dbReference type="SUPFAM" id="SSF52047">
    <property type="entry name" value="RNI-like"/>
    <property type="match status" value="1"/>
</dbReference>
<dbReference type="EMBL" id="MLFT02000012">
    <property type="protein sequence ID" value="PHT31130.1"/>
    <property type="molecule type" value="Genomic_DNA"/>
</dbReference>
<dbReference type="OrthoDB" id="1274461at2759"/>
<proteinExistence type="predicted"/>
<evidence type="ECO:0000313" key="2">
    <source>
        <dbReference type="EMBL" id="PHT31130.1"/>
    </source>
</evidence>
<accession>A0A2G2VDR9</accession>
<dbReference type="SUPFAM" id="SSF81383">
    <property type="entry name" value="F-box domain"/>
    <property type="match status" value="1"/>
</dbReference>
<dbReference type="InterPro" id="IPR036047">
    <property type="entry name" value="F-box-like_dom_sf"/>
</dbReference>
<organism evidence="2 3">
    <name type="scientific">Capsicum baccatum</name>
    <name type="common">Peruvian pepper</name>
    <dbReference type="NCBI Taxonomy" id="33114"/>
    <lineage>
        <taxon>Eukaryota</taxon>
        <taxon>Viridiplantae</taxon>
        <taxon>Streptophyta</taxon>
        <taxon>Embryophyta</taxon>
        <taxon>Tracheophyta</taxon>
        <taxon>Spermatophyta</taxon>
        <taxon>Magnoliopsida</taxon>
        <taxon>eudicotyledons</taxon>
        <taxon>Gunneridae</taxon>
        <taxon>Pentapetalae</taxon>
        <taxon>asterids</taxon>
        <taxon>lamiids</taxon>
        <taxon>Solanales</taxon>
        <taxon>Solanaceae</taxon>
        <taxon>Solanoideae</taxon>
        <taxon>Capsiceae</taxon>
        <taxon>Capsicum</taxon>
    </lineage>
</organism>
<sequence length="444" mass="51221">MEGILAVRMQVLGDFWYMMPPKGRKRCRSLTPGVLSNLPDNVIDVILMCLPCKDAVRTSILSKKWRYHWCRLTELTLDSSIWKAQDLLNPTVKFTKVIYQLLSLHEGPITKFTLNTALKITCPTIDNVIYFLSKNQIQDLVLIFPWHERYKLPSSFFTFSQLRHLILHHCSIHPPPAFQGFDRLTNLVLCEVSISSELLESLISHCPLLEELVLSNPEILNTVEIDAPMLKSFEFRGDISSICLKNVPLLVKVSLEGDYMKAEDLDFAKIFESCSFLEFLTLNFFSIKFFAEEGYETPTRLPYDLAVKQFHLLEIKLVNSYMLANALCLIRSFPYLESPEILAYGDAKDDRILESLELEHLSDVTFNHLKEVKLECFSSTMPEMQLIKLLLAKSPALVRLLIDTYYLDKAPLERRLEIFAKVSNFSRASPEAEVVYEKFEFHID</sequence>
<dbReference type="Pfam" id="PF00646">
    <property type="entry name" value="F-box"/>
    <property type="match status" value="1"/>
</dbReference>
<gene>
    <name evidence="2" type="ORF">CQW23_27467</name>
</gene>
<keyword evidence="3" id="KW-1185">Reference proteome</keyword>
<dbReference type="AlphaFoldDB" id="A0A2G2VDR9"/>
<reference evidence="2 3" key="1">
    <citation type="journal article" date="2017" name="Genome Biol.">
        <title>New reference genome sequences of hot pepper reveal the massive evolution of plant disease-resistance genes by retroduplication.</title>
        <authorList>
            <person name="Kim S."/>
            <person name="Park J."/>
            <person name="Yeom S.I."/>
            <person name="Kim Y.M."/>
            <person name="Seo E."/>
            <person name="Kim K.T."/>
            <person name="Kim M.S."/>
            <person name="Lee J.M."/>
            <person name="Cheong K."/>
            <person name="Shin H.S."/>
            <person name="Kim S.B."/>
            <person name="Han K."/>
            <person name="Lee J."/>
            <person name="Park M."/>
            <person name="Lee H.A."/>
            <person name="Lee H.Y."/>
            <person name="Lee Y."/>
            <person name="Oh S."/>
            <person name="Lee J.H."/>
            <person name="Choi E."/>
            <person name="Choi E."/>
            <person name="Lee S.E."/>
            <person name="Jeon J."/>
            <person name="Kim H."/>
            <person name="Choi G."/>
            <person name="Song H."/>
            <person name="Lee J."/>
            <person name="Lee S.C."/>
            <person name="Kwon J.K."/>
            <person name="Lee H.Y."/>
            <person name="Koo N."/>
            <person name="Hong Y."/>
            <person name="Kim R.W."/>
            <person name="Kang W.H."/>
            <person name="Huh J.H."/>
            <person name="Kang B.C."/>
            <person name="Yang T.J."/>
            <person name="Lee Y.H."/>
            <person name="Bennetzen J.L."/>
            <person name="Choi D."/>
        </authorList>
    </citation>
    <scope>NUCLEOTIDE SEQUENCE [LARGE SCALE GENOMIC DNA]</scope>
    <source>
        <strain evidence="3">cv. PBC81</strain>
    </source>
</reference>
<feature type="domain" description="F-box" evidence="1">
    <location>
        <begin position="32"/>
        <end position="85"/>
    </location>
</feature>